<proteinExistence type="predicted"/>
<dbReference type="EMBL" id="AMZH03015352">
    <property type="protein sequence ID" value="RRT46195.1"/>
    <property type="molecule type" value="Genomic_DNA"/>
</dbReference>
<organism evidence="3 4">
    <name type="scientific">Ensete ventricosum</name>
    <name type="common">Abyssinian banana</name>
    <name type="synonym">Musa ensete</name>
    <dbReference type="NCBI Taxonomy" id="4639"/>
    <lineage>
        <taxon>Eukaryota</taxon>
        <taxon>Viridiplantae</taxon>
        <taxon>Streptophyta</taxon>
        <taxon>Embryophyta</taxon>
        <taxon>Tracheophyta</taxon>
        <taxon>Spermatophyta</taxon>
        <taxon>Magnoliopsida</taxon>
        <taxon>Liliopsida</taxon>
        <taxon>Zingiberales</taxon>
        <taxon>Musaceae</taxon>
        <taxon>Ensete</taxon>
    </lineage>
</organism>
<comment type="caution">
    <text evidence="3">The sequence shown here is derived from an EMBL/GenBank/DDBJ whole genome shotgun (WGS) entry which is preliminary data.</text>
</comment>
<feature type="compositionally biased region" description="Basic residues" evidence="1">
    <location>
        <begin position="123"/>
        <end position="135"/>
    </location>
</feature>
<dbReference type="AlphaFoldDB" id="A0A426Y377"/>
<keyword evidence="2" id="KW-1133">Transmembrane helix</keyword>
<feature type="compositionally biased region" description="Basic and acidic residues" evidence="1">
    <location>
        <begin position="8"/>
        <end position="17"/>
    </location>
</feature>
<feature type="compositionally biased region" description="Basic and acidic residues" evidence="1">
    <location>
        <begin position="191"/>
        <end position="207"/>
    </location>
</feature>
<feature type="region of interest" description="Disordered" evidence="1">
    <location>
        <begin position="118"/>
        <end position="149"/>
    </location>
</feature>
<feature type="region of interest" description="Disordered" evidence="1">
    <location>
        <begin position="1"/>
        <end position="27"/>
    </location>
</feature>
<evidence type="ECO:0000256" key="2">
    <source>
        <dbReference type="SAM" id="Phobius"/>
    </source>
</evidence>
<keyword evidence="2" id="KW-0472">Membrane</keyword>
<accession>A0A426Y377</accession>
<name>A0A426Y377_ENSVE</name>
<dbReference type="Proteomes" id="UP000287651">
    <property type="component" value="Unassembled WGS sequence"/>
</dbReference>
<evidence type="ECO:0000313" key="3">
    <source>
        <dbReference type="EMBL" id="RRT46195.1"/>
    </source>
</evidence>
<sequence>MGFQHHAYRNETPENRAGEGGLQEGSGKAAGVRSIGAEIWPSIGTKFLQLIGRFMGRIGIRARKKGEKKEGREPEWNRLLLLLLLLWLLEVVVVVVLREEGHLPWDWLIRFGEDDASREREQKRRKNTNRKRGRGGAKTVRDGKGGRGSCLVMGSKHDSTAVDVLIYQIVGGLSCTPLASEHIGGMKSRPAHYEKEDQENKSCTESK</sequence>
<feature type="transmembrane region" description="Helical" evidence="2">
    <location>
        <begin position="79"/>
        <end position="97"/>
    </location>
</feature>
<gene>
    <name evidence="3" type="ORF">B296_00054607</name>
</gene>
<protein>
    <submittedName>
        <fullName evidence="3">Uncharacterized protein</fullName>
    </submittedName>
</protein>
<keyword evidence="2" id="KW-0812">Transmembrane</keyword>
<reference evidence="3 4" key="1">
    <citation type="journal article" date="2014" name="Agronomy (Basel)">
        <title>A Draft Genome Sequence for Ensete ventricosum, the Drought-Tolerant Tree Against Hunger.</title>
        <authorList>
            <person name="Harrison J."/>
            <person name="Moore K.A."/>
            <person name="Paszkiewicz K."/>
            <person name="Jones T."/>
            <person name="Grant M."/>
            <person name="Ambacheew D."/>
            <person name="Muzemil S."/>
            <person name="Studholme D.J."/>
        </authorList>
    </citation>
    <scope>NUCLEOTIDE SEQUENCE [LARGE SCALE GENOMIC DNA]</scope>
</reference>
<feature type="region of interest" description="Disordered" evidence="1">
    <location>
        <begin position="184"/>
        <end position="207"/>
    </location>
</feature>
<evidence type="ECO:0000256" key="1">
    <source>
        <dbReference type="SAM" id="MobiDB-lite"/>
    </source>
</evidence>
<evidence type="ECO:0000313" key="4">
    <source>
        <dbReference type="Proteomes" id="UP000287651"/>
    </source>
</evidence>